<dbReference type="RefSeq" id="WP_008868533.1">
    <property type="nucleotide sequence ID" value="NZ_ACJN02000001.1"/>
</dbReference>
<accession>D6SL40</accession>
<dbReference type="InterPro" id="IPR058031">
    <property type="entry name" value="AAA_lid_NorR"/>
</dbReference>
<dbReference type="SMART" id="SM00382">
    <property type="entry name" value="AAA"/>
    <property type="match status" value="1"/>
</dbReference>
<dbReference type="Gene3D" id="3.40.50.300">
    <property type="entry name" value="P-loop containing nucleotide triphosphate hydrolases"/>
    <property type="match status" value="1"/>
</dbReference>
<name>D6SL40_9BACT</name>
<comment type="caution">
    <text evidence="9">The sequence shown here is derived from an EMBL/GenBank/DDBJ whole genome shotgun (WGS) entry which is preliminary data.</text>
</comment>
<evidence type="ECO:0000256" key="1">
    <source>
        <dbReference type="ARBA" id="ARBA00022741"/>
    </source>
</evidence>
<dbReference type="Proteomes" id="UP000005496">
    <property type="component" value="Unassembled WGS sequence"/>
</dbReference>
<dbReference type="OrthoDB" id="9763792at2"/>
<dbReference type="PRINTS" id="PR01590">
    <property type="entry name" value="HTHFIS"/>
</dbReference>
<dbReference type="FunFam" id="1.10.8.60:FF:000014">
    <property type="entry name" value="DNA-binding transcriptional regulator NtrC"/>
    <property type="match status" value="1"/>
</dbReference>
<dbReference type="InterPro" id="IPR027417">
    <property type="entry name" value="P-loop_NTPase"/>
</dbReference>
<feature type="domain" description="PAS" evidence="8">
    <location>
        <begin position="18"/>
        <end position="56"/>
    </location>
</feature>
<evidence type="ECO:0000256" key="2">
    <source>
        <dbReference type="ARBA" id="ARBA00022840"/>
    </source>
</evidence>
<evidence type="ECO:0000259" key="7">
    <source>
        <dbReference type="PROSITE" id="PS50045"/>
    </source>
</evidence>
<dbReference type="SUPFAM" id="SSF52540">
    <property type="entry name" value="P-loop containing nucleoside triphosphate hydrolases"/>
    <property type="match status" value="1"/>
</dbReference>
<dbReference type="AlphaFoldDB" id="D6SL40"/>
<dbReference type="Pfam" id="PF13426">
    <property type="entry name" value="PAS_9"/>
    <property type="match status" value="1"/>
</dbReference>
<dbReference type="Pfam" id="PF02954">
    <property type="entry name" value="HTH_8"/>
    <property type="match status" value="1"/>
</dbReference>
<dbReference type="CDD" id="cd00009">
    <property type="entry name" value="AAA"/>
    <property type="match status" value="1"/>
</dbReference>
<gene>
    <name evidence="9" type="ORF">Dthio_PD2817</name>
</gene>
<dbReference type="SUPFAM" id="SSF46689">
    <property type="entry name" value="Homeodomain-like"/>
    <property type="match status" value="1"/>
</dbReference>
<dbReference type="SMART" id="SM00091">
    <property type="entry name" value="PAS"/>
    <property type="match status" value="1"/>
</dbReference>
<keyword evidence="1" id="KW-0547">Nucleotide-binding</keyword>
<dbReference type="Gene3D" id="3.30.450.20">
    <property type="entry name" value="PAS domain"/>
    <property type="match status" value="1"/>
</dbReference>
<dbReference type="InterPro" id="IPR000014">
    <property type="entry name" value="PAS"/>
</dbReference>
<evidence type="ECO:0000256" key="3">
    <source>
        <dbReference type="ARBA" id="ARBA00023015"/>
    </source>
</evidence>
<keyword evidence="5" id="KW-0010">Activator</keyword>
<keyword evidence="6" id="KW-0804">Transcription</keyword>
<dbReference type="GO" id="GO:0043565">
    <property type="term" value="F:sequence-specific DNA binding"/>
    <property type="evidence" value="ECO:0007669"/>
    <property type="project" value="InterPro"/>
</dbReference>
<dbReference type="GO" id="GO:0006355">
    <property type="term" value="P:regulation of DNA-templated transcription"/>
    <property type="evidence" value="ECO:0007669"/>
    <property type="project" value="InterPro"/>
</dbReference>
<dbReference type="Gene3D" id="1.10.10.60">
    <property type="entry name" value="Homeodomain-like"/>
    <property type="match status" value="1"/>
</dbReference>
<evidence type="ECO:0000259" key="8">
    <source>
        <dbReference type="PROSITE" id="PS50112"/>
    </source>
</evidence>
<dbReference type="PANTHER" id="PTHR32071">
    <property type="entry name" value="TRANSCRIPTIONAL REGULATORY PROTEIN"/>
    <property type="match status" value="1"/>
</dbReference>
<dbReference type="PROSITE" id="PS50112">
    <property type="entry name" value="PAS"/>
    <property type="match status" value="1"/>
</dbReference>
<keyword evidence="2" id="KW-0067">ATP-binding</keyword>
<dbReference type="InterPro" id="IPR002078">
    <property type="entry name" value="Sigma_54_int"/>
</dbReference>
<dbReference type="InterPro" id="IPR002197">
    <property type="entry name" value="HTH_Fis"/>
</dbReference>
<evidence type="ECO:0000256" key="5">
    <source>
        <dbReference type="ARBA" id="ARBA00023159"/>
    </source>
</evidence>
<dbReference type="InterPro" id="IPR009057">
    <property type="entry name" value="Homeodomain-like_sf"/>
</dbReference>
<dbReference type="PROSITE" id="PS00688">
    <property type="entry name" value="SIGMA54_INTERACT_3"/>
    <property type="match status" value="1"/>
</dbReference>
<dbReference type="InterPro" id="IPR025944">
    <property type="entry name" value="Sigma_54_int_dom_CS"/>
</dbReference>
<protein>
    <submittedName>
        <fullName evidence="9">PAS modulated sigma54 specific transcriptional regulator, Fis family</fullName>
    </submittedName>
</protein>
<keyword evidence="4" id="KW-0238">DNA-binding</keyword>
<dbReference type="eggNOG" id="COG3829">
    <property type="taxonomic scope" value="Bacteria"/>
</dbReference>
<evidence type="ECO:0000313" key="9">
    <source>
        <dbReference type="EMBL" id="EFI35401.1"/>
    </source>
</evidence>
<evidence type="ECO:0000313" key="10">
    <source>
        <dbReference type="Proteomes" id="UP000005496"/>
    </source>
</evidence>
<dbReference type="FunFam" id="3.40.50.300:FF:000006">
    <property type="entry name" value="DNA-binding transcriptional regulator NtrC"/>
    <property type="match status" value="1"/>
</dbReference>
<feature type="domain" description="Sigma-54 factor interaction" evidence="7">
    <location>
        <begin position="143"/>
        <end position="372"/>
    </location>
</feature>
<dbReference type="Gene3D" id="1.10.8.60">
    <property type="match status" value="1"/>
</dbReference>
<dbReference type="NCBIfam" id="TIGR00229">
    <property type="entry name" value="sensory_box"/>
    <property type="match status" value="1"/>
</dbReference>
<keyword evidence="3" id="KW-0805">Transcription regulation</keyword>
<dbReference type="PROSITE" id="PS50045">
    <property type="entry name" value="SIGMA54_INTERACT_4"/>
    <property type="match status" value="1"/>
</dbReference>
<sequence>MSGKTTKDEPWEGFTKAILESISDGVFTVNREWMITSFNRAAEQITGISRDQALGRPCWEVLRSSMCQSQCALGYTLESGKPVIGKACYIIDSQGGRIPISVSTAMLRNSRGELVGGAETFRDLSEVERLRLELKGGLSTGNLVSHSPAMQKVLQIIPAVAASSSTVLILGETGTGKELAAKTIHSLGSKKDAPFVPVNCGALPDTLLESELFGYKAGAFTGAERDRPGRFAQAGNGTLFLDEIGEVSQALQIRLLRVLQEKAYDPLGSSRPEKTNARIITATNRDLEEMVRQKLFRQDLYYRINIVRIELPPLRHRKEDIPHLAQHFVDRFNRLQRKEVQGLTPEAVSLCMAYDWPGNIRELENIIERAFVLCSRGKIGIEHLPAELTLKDTEIPADFQTAKHILEARSIEKALEQTGNNKTRAARLLGMHKSTLHRKLKKLNIHTP</sequence>
<dbReference type="Pfam" id="PF00158">
    <property type="entry name" value="Sigma54_activat"/>
    <property type="match status" value="1"/>
</dbReference>
<dbReference type="SUPFAM" id="SSF55785">
    <property type="entry name" value="PYP-like sensor domain (PAS domain)"/>
    <property type="match status" value="1"/>
</dbReference>
<dbReference type="GO" id="GO:0005524">
    <property type="term" value="F:ATP binding"/>
    <property type="evidence" value="ECO:0007669"/>
    <property type="project" value="UniProtKB-KW"/>
</dbReference>
<organism evidence="9 10">
    <name type="scientific">Desulfonatronospira thiodismutans ASO3-1</name>
    <dbReference type="NCBI Taxonomy" id="555779"/>
    <lineage>
        <taxon>Bacteria</taxon>
        <taxon>Pseudomonadati</taxon>
        <taxon>Thermodesulfobacteriota</taxon>
        <taxon>Desulfovibrionia</taxon>
        <taxon>Desulfovibrionales</taxon>
        <taxon>Desulfonatronovibrionaceae</taxon>
        <taxon>Desulfonatronospira</taxon>
    </lineage>
</organism>
<evidence type="ECO:0000256" key="6">
    <source>
        <dbReference type="ARBA" id="ARBA00023163"/>
    </source>
</evidence>
<proteinExistence type="predicted"/>
<dbReference type="Pfam" id="PF25601">
    <property type="entry name" value="AAA_lid_14"/>
    <property type="match status" value="1"/>
</dbReference>
<dbReference type="InterPro" id="IPR035965">
    <property type="entry name" value="PAS-like_dom_sf"/>
</dbReference>
<dbReference type="CDD" id="cd00130">
    <property type="entry name" value="PAS"/>
    <property type="match status" value="1"/>
</dbReference>
<keyword evidence="10" id="KW-1185">Reference proteome</keyword>
<evidence type="ECO:0000256" key="4">
    <source>
        <dbReference type="ARBA" id="ARBA00023125"/>
    </source>
</evidence>
<reference evidence="9" key="1">
    <citation type="submission" date="2010-05" db="EMBL/GenBank/DDBJ databases">
        <title>The draft genome of Desulfonatronospira thiodismutans ASO3-1.</title>
        <authorList>
            <consortium name="US DOE Joint Genome Institute (JGI-PGF)"/>
            <person name="Lucas S."/>
            <person name="Copeland A."/>
            <person name="Lapidus A."/>
            <person name="Cheng J.-F."/>
            <person name="Bruce D."/>
            <person name="Goodwin L."/>
            <person name="Pitluck S."/>
            <person name="Chertkov O."/>
            <person name="Brettin T."/>
            <person name="Detter J.C."/>
            <person name="Han C."/>
            <person name="Land M.L."/>
            <person name="Hauser L."/>
            <person name="Kyrpides N."/>
            <person name="Mikhailova N."/>
            <person name="Muyzer G."/>
            <person name="Woyke T."/>
        </authorList>
    </citation>
    <scope>NUCLEOTIDE SEQUENCE [LARGE SCALE GENOMIC DNA]</scope>
    <source>
        <strain evidence="9">ASO3-1</strain>
    </source>
</reference>
<dbReference type="EMBL" id="ACJN02000001">
    <property type="protein sequence ID" value="EFI35401.1"/>
    <property type="molecule type" value="Genomic_DNA"/>
</dbReference>
<dbReference type="InterPro" id="IPR003593">
    <property type="entry name" value="AAA+_ATPase"/>
</dbReference>